<feature type="compositionally biased region" description="Polar residues" evidence="3">
    <location>
        <begin position="260"/>
        <end position="272"/>
    </location>
</feature>
<feature type="compositionally biased region" description="Basic and acidic residues" evidence="3">
    <location>
        <begin position="250"/>
        <end position="259"/>
    </location>
</feature>
<dbReference type="EMBL" id="JBHSWV010000413">
    <property type="protein sequence ID" value="MFC6767651.1"/>
    <property type="molecule type" value="Genomic_DNA"/>
</dbReference>
<evidence type="ECO:0000256" key="1">
    <source>
        <dbReference type="ARBA" id="ARBA00005254"/>
    </source>
</evidence>
<reference evidence="4 5" key="1">
    <citation type="journal article" date="2019" name="Int. J. Syst. Evol. Microbiol.">
        <title>The Global Catalogue of Microorganisms (GCM) 10K type strain sequencing project: providing services to taxonomists for standard genome sequencing and annotation.</title>
        <authorList>
            <consortium name="The Broad Institute Genomics Platform"/>
            <consortium name="The Broad Institute Genome Sequencing Center for Infectious Disease"/>
            <person name="Wu L."/>
            <person name="Ma J."/>
        </authorList>
    </citation>
    <scope>NUCLEOTIDE SEQUENCE [LARGE SCALE GENOMIC DNA]</scope>
    <source>
        <strain evidence="4 5">LMG 29247</strain>
    </source>
</reference>
<protein>
    <submittedName>
        <fullName evidence="4">Enoyl-CoA hydratase/isomerase family protein</fullName>
    </submittedName>
</protein>
<dbReference type="Proteomes" id="UP001596383">
    <property type="component" value="Unassembled WGS sequence"/>
</dbReference>
<dbReference type="PROSITE" id="PS00166">
    <property type="entry name" value="ENOYL_COA_HYDRATASE"/>
    <property type="match status" value="1"/>
</dbReference>
<dbReference type="SUPFAM" id="SSF52096">
    <property type="entry name" value="ClpP/crotonase"/>
    <property type="match status" value="1"/>
</dbReference>
<dbReference type="PANTHER" id="PTHR11941:SF54">
    <property type="entry name" value="ENOYL-COA HYDRATASE, MITOCHONDRIAL"/>
    <property type="match status" value="1"/>
</dbReference>
<evidence type="ECO:0000256" key="3">
    <source>
        <dbReference type="SAM" id="MobiDB-lite"/>
    </source>
</evidence>
<dbReference type="AlphaFoldDB" id="A0ABD5SWR2"/>
<dbReference type="CDD" id="cd06558">
    <property type="entry name" value="crotonase-like"/>
    <property type="match status" value="1"/>
</dbReference>
<organism evidence="4 5">
    <name type="scientific">Natrinema soli</name>
    <dbReference type="NCBI Taxonomy" id="1930624"/>
    <lineage>
        <taxon>Archaea</taxon>
        <taxon>Methanobacteriati</taxon>
        <taxon>Methanobacteriota</taxon>
        <taxon>Stenosarchaea group</taxon>
        <taxon>Halobacteria</taxon>
        <taxon>Halobacteriales</taxon>
        <taxon>Natrialbaceae</taxon>
        <taxon>Natrinema</taxon>
    </lineage>
</organism>
<dbReference type="InterPro" id="IPR029045">
    <property type="entry name" value="ClpP/crotonase-like_dom_sf"/>
</dbReference>
<dbReference type="PANTHER" id="PTHR11941">
    <property type="entry name" value="ENOYL-COA HYDRATASE-RELATED"/>
    <property type="match status" value="1"/>
</dbReference>
<accession>A0ABD5SWR2</accession>
<keyword evidence="5" id="KW-1185">Reference proteome</keyword>
<sequence>MSSFHKVSVTTAEANDSVARVSLDNEAQHNTLDLRTIQELDDAFMAADRDAEIDAIVLGTTGDVFCSGADLGDLTEMAFEEGTRWMSQYFETIDVLRDTGKPTVAAIEGICAAGGNELAMGCDLIVAGESARFGQPEVGVGSTAAGGGVQLLPLLVGEKRAREMLLLGEMYPASQMQEWGLVNRVVDDGSARDEAVSLANDIVSTKSPQAYRAIKTIMKTWTNIGMVNQEMARDMTAAVWDSEEFRDRAEAFVDREDQTPRSFTGSQPVDGE</sequence>
<dbReference type="Gene3D" id="3.90.226.10">
    <property type="entry name" value="2-enoyl-CoA Hydratase, Chain A, domain 1"/>
    <property type="match status" value="1"/>
</dbReference>
<evidence type="ECO:0000313" key="5">
    <source>
        <dbReference type="Proteomes" id="UP001596383"/>
    </source>
</evidence>
<evidence type="ECO:0000313" key="4">
    <source>
        <dbReference type="EMBL" id="MFC6767651.1"/>
    </source>
</evidence>
<dbReference type="InterPro" id="IPR001753">
    <property type="entry name" value="Enoyl-CoA_hydra/iso"/>
</dbReference>
<evidence type="ECO:0000256" key="2">
    <source>
        <dbReference type="RuleBase" id="RU003707"/>
    </source>
</evidence>
<dbReference type="InterPro" id="IPR018376">
    <property type="entry name" value="Enoyl-CoA_hyd/isom_CS"/>
</dbReference>
<feature type="region of interest" description="Disordered" evidence="3">
    <location>
        <begin position="250"/>
        <end position="272"/>
    </location>
</feature>
<comment type="caution">
    <text evidence="4">The sequence shown here is derived from an EMBL/GenBank/DDBJ whole genome shotgun (WGS) entry which is preliminary data.</text>
</comment>
<comment type="similarity">
    <text evidence="1 2">Belongs to the enoyl-CoA hydratase/isomerase family.</text>
</comment>
<dbReference type="RefSeq" id="WP_273740514.1">
    <property type="nucleotide sequence ID" value="NZ_JAQIVI010000413.1"/>
</dbReference>
<dbReference type="Pfam" id="PF00378">
    <property type="entry name" value="ECH_1"/>
    <property type="match status" value="1"/>
</dbReference>
<gene>
    <name evidence="4" type="ORF">ACFQE6_22470</name>
</gene>
<proteinExistence type="inferred from homology"/>
<dbReference type="GO" id="GO:0003824">
    <property type="term" value="F:catalytic activity"/>
    <property type="evidence" value="ECO:0007669"/>
    <property type="project" value="UniProtKB-ARBA"/>
</dbReference>
<name>A0ABD5SWR2_9EURY</name>